<feature type="coiled-coil region" evidence="7">
    <location>
        <begin position="959"/>
        <end position="993"/>
    </location>
</feature>
<evidence type="ECO:0000256" key="7">
    <source>
        <dbReference type="SAM" id="Coils"/>
    </source>
</evidence>
<keyword evidence="4" id="KW-0853">WD repeat</keyword>
<comment type="subcellular location">
    <subcellularLocation>
        <location evidence="1">Cytoplasm</location>
        <location evidence="1">P-body</location>
    </subcellularLocation>
</comment>
<dbReference type="Gene3D" id="1.10.220.100">
    <property type="entry name" value="conserved c-terminal region of ge- 1"/>
    <property type="match status" value="1"/>
</dbReference>
<dbReference type="GO" id="GO:0000932">
    <property type="term" value="C:P-body"/>
    <property type="evidence" value="ECO:0007669"/>
    <property type="project" value="UniProtKB-SubCell"/>
</dbReference>
<feature type="region of interest" description="Disordered" evidence="8">
    <location>
        <begin position="838"/>
        <end position="893"/>
    </location>
</feature>
<comment type="similarity">
    <text evidence="2">Belongs to the WD repeat EDC4 family.</text>
</comment>
<feature type="domain" description="Enhancer of mRNA-decapping protein 4 WD40 repeat region" evidence="9">
    <location>
        <begin position="121"/>
        <end position="442"/>
    </location>
</feature>
<dbReference type="VEuPathDB" id="VectorBase:MDOA001604"/>
<keyword evidence="5" id="KW-0677">Repeat</keyword>
<evidence type="ECO:0000256" key="4">
    <source>
        <dbReference type="ARBA" id="ARBA00022574"/>
    </source>
</evidence>
<evidence type="ECO:0000313" key="11">
    <source>
        <dbReference type="EnsemblMetazoa" id="MDOA001604-PA"/>
    </source>
</evidence>
<dbReference type="InterPro" id="IPR044938">
    <property type="entry name" value="EDC4_C_sf"/>
</dbReference>
<reference evidence="11" key="1">
    <citation type="submission" date="2020-05" db="UniProtKB">
        <authorList>
            <consortium name="EnsemblMetazoa"/>
        </authorList>
    </citation>
    <scope>IDENTIFICATION</scope>
    <source>
        <strain evidence="11">Aabys</strain>
    </source>
</reference>
<dbReference type="InterPro" id="IPR049404">
    <property type="entry name" value="EDC4_C"/>
</dbReference>
<dbReference type="GO" id="GO:0031087">
    <property type="term" value="P:deadenylation-independent decapping of nuclear-transcribed mRNA"/>
    <property type="evidence" value="ECO:0007669"/>
    <property type="project" value="InterPro"/>
</dbReference>
<organism evidence="11">
    <name type="scientific">Musca domestica</name>
    <name type="common">House fly</name>
    <dbReference type="NCBI Taxonomy" id="7370"/>
    <lineage>
        <taxon>Eukaryota</taxon>
        <taxon>Metazoa</taxon>
        <taxon>Ecdysozoa</taxon>
        <taxon>Arthropoda</taxon>
        <taxon>Hexapoda</taxon>
        <taxon>Insecta</taxon>
        <taxon>Pterygota</taxon>
        <taxon>Neoptera</taxon>
        <taxon>Endopterygota</taxon>
        <taxon>Diptera</taxon>
        <taxon>Brachycera</taxon>
        <taxon>Muscomorpha</taxon>
        <taxon>Muscoidea</taxon>
        <taxon>Muscidae</taxon>
        <taxon>Musca</taxon>
    </lineage>
</organism>
<dbReference type="KEGG" id="mde:101901593"/>
<name>A0A1I8M634_MUSDO</name>
<evidence type="ECO:0000259" key="9">
    <source>
        <dbReference type="Pfam" id="PF16529"/>
    </source>
</evidence>
<feature type="compositionally biased region" description="Polar residues" evidence="8">
    <location>
        <begin position="812"/>
        <end position="823"/>
    </location>
</feature>
<dbReference type="InterPro" id="IPR001680">
    <property type="entry name" value="WD40_rpt"/>
</dbReference>
<dbReference type="Pfam" id="PF16529">
    <property type="entry name" value="Ge1_WD40"/>
    <property type="match status" value="1"/>
</dbReference>
<evidence type="ECO:0000256" key="3">
    <source>
        <dbReference type="ARBA" id="ARBA00022490"/>
    </source>
</evidence>
<dbReference type="OrthoDB" id="21128at2759"/>
<dbReference type="PANTHER" id="PTHR15598:SF5">
    <property type="entry name" value="ENHANCER OF MRNA-DECAPPING PROTEIN 4"/>
    <property type="match status" value="1"/>
</dbReference>
<feature type="region of interest" description="Disordered" evidence="8">
    <location>
        <begin position="799"/>
        <end position="824"/>
    </location>
</feature>
<accession>A0A1I8M634</accession>
<dbReference type="Gene3D" id="2.130.10.10">
    <property type="entry name" value="YVTN repeat-like/Quinoprotein amine dehydrogenase"/>
    <property type="match status" value="1"/>
</dbReference>
<dbReference type="STRING" id="7370.A0A1I8M634"/>
<dbReference type="InterPro" id="IPR045152">
    <property type="entry name" value="EDC4-like"/>
</dbReference>
<keyword evidence="6 7" id="KW-0175">Coiled coil</keyword>
<protein>
    <submittedName>
        <fullName evidence="11">Uncharacterized protein</fullName>
    </submittedName>
</protein>
<dbReference type="EnsemblMetazoa" id="MDOA001604-RB">
    <property type="protein sequence ID" value="MDOA001604-PB"/>
    <property type="gene ID" value="MDOA001604"/>
</dbReference>
<dbReference type="InterPro" id="IPR032401">
    <property type="entry name" value="EDC4_WD40"/>
</dbReference>
<dbReference type="eggNOG" id="KOG1916">
    <property type="taxonomic scope" value="Eukaryota"/>
</dbReference>
<sequence>MLTALLAINAVLGQTVKTKTTERRGIETASTRTKAAKFLSNKLSIANRLSTHRQYPIKHHCITNKTMSTGQQSSPAAECAEGGLKNSTSIISFKPGDKHCCHDISTKNVKIIANPGLHDHGSSKVKLKNFVDYKWEVKNYPGHLIAVHIDGKYIAYVIYVNNKVSRMEGMIRVVNTAKGLRALIKGMTGEVLDLQFAHIEKEHILASIDATSLCVHKIDMLEGSLLCNLIIKIEDPLSNYTPKYDKISWCPFIEVTVDDDEDSQLLVWARGSVFQCFNINIIVAEHGIGKFQSKDLKSGYLKHSDEAITITWVALSPDGSTLGVGSTDGVIRFYQVYIHDKDPRCLHAWKPHNGKPVSSFFFLDNLTKNNEAPYWKFAITGAENNTEFKVWDCGTWNCLQTINIASSTGKPLNFIAEIDRTASYLVLSNFETRTCYVMQIINANNFISALNGTAVCGESSMNMDISSNSIASVSSKSNSRNVDSGAVGTVPTTLVCVKSISEFPLSSGILSFSIVDAAVRRYKCANENYMCDELDDYDEETSSLYCVVVHMYIVQSKSMQECNILYQPTVQENAEIKSTMSSEVSSQKREQNSSNLDIASDESKRIDNVAERHDEAGKQSDERDNVKNIHLVAKEDAPASNEKNALELLLGITNVTNSGGSSNSHTNLVSNTGGSNVVSVAAAAAAAPSVIATESITDSRNPSPKVSANVSAKSYPQVNLMTPDAFTSSSTNERKTPENVSSEVLNTILMLAAVTGQNPSAPPKPDSMNLLNLVNSSLIEDQEQQKVQMKRDLEYQEKFRAIDRNPGRNIGENLTSGGSSPSREVQEIMSLQDYDKSSFSGDELLEGNNENDNANETDVAEVEENNVEEISDKDMSNSNSKTNWPKVPDVPKVSTSKHSAELQNAANLISQAVNASSMSNLSGSHIVPTLGTTSCSNIMQNDNVDNAAGTDLGEINMKMNELIDLIKMQSVQINNLQKEIADMKKTNPAVAQKNMTELGFKLEMQLSKMMETYLMRYETEHNRKLSTFLMGRDVQNRELRDSIMQIMNQYVLTQFGEMISKVLAIEIQRQLAPILAAKLDNMQQQIQLDVAQKLKSFDMMIKENIAQACKSKSIIDAFGKSVLVGVQSSLQAAFVESMSSTLIPAYEKSSQNMFKQLHEAFSVGIKEFMEQFDNYLQQLQPMHDSTEEIIGKFSSFRQHLDSILIKHRNSVQEAMLDTRKDMKSLELLLSRQIQETVRTEIRKSFESQAAVIRSQANTPAPMYDMKETIKHLLLQGQINKAFNQALLGNDLSLVEYTLKCADHNAVFTPDCCLEQKVLLSLIQQISADMSNHNEVKQNYLAEALLAINPHDPITREHAPKVLQELFRNCQMFLINYPKSPQCSNVRMLMKAVQAFKDQF</sequence>
<keyword evidence="3" id="KW-0963">Cytoplasm</keyword>
<evidence type="ECO:0000256" key="1">
    <source>
        <dbReference type="ARBA" id="ARBA00004201"/>
    </source>
</evidence>
<dbReference type="RefSeq" id="XP_005186850.2">
    <property type="nucleotide sequence ID" value="XM_005186793.4"/>
</dbReference>
<gene>
    <name evidence="11" type="primary">101901593</name>
</gene>
<evidence type="ECO:0000256" key="8">
    <source>
        <dbReference type="SAM" id="MobiDB-lite"/>
    </source>
</evidence>
<dbReference type="PANTHER" id="PTHR15598">
    <property type="entry name" value="ENHANCER OF MRNA-DECAPPING PROTEIN 4"/>
    <property type="match status" value="1"/>
</dbReference>
<dbReference type="InterPro" id="IPR015943">
    <property type="entry name" value="WD40/YVTN_repeat-like_dom_sf"/>
</dbReference>
<dbReference type="FunFam" id="1.10.220.100:FF:000001">
    <property type="entry name" value="Enhancer of mRNA-decapping protein 4"/>
    <property type="match status" value="1"/>
</dbReference>
<evidence type="ECO:0000256" key="2">
    <source>
        <dbReference type="ARBA" id="ARBA00009639"/>
    </source>
</evidence>
<proteinExistence type="inferred from homology"/>
<evidence type="ECO:0000256" key="6">
    <source>
        <dbReference type="ARBA" id="ARBA00023054"/>
    </source>
</evidence>
<dbReference type="EnsemblMetazoa" id="MDOA001604-RA">
    <property type="protein sequence ID" value="MDOA001604-PA"/>
    <property type="gene ID" value="MDOA001604"/>
</dbReference>
<feature type="compositionally biased region" description="Acidic residues" evidence="8">
    <location>
        <begin position="853"/>
        <end position="869"/>
    </location>
</feature>
<evidence type="ECO:0000256" key="5">
    <source>
        <dbReference type="ARBA" id="ARBA00022737"/>
    </source>
</evidence>
<dbReference type="SMART" id="SM00320">
    <property type="entry name" value="WD40"/>
    <property type="match status" value="2"/>
</dbReference>
<dbReference type="InterPro" id="IPR036322">
    <property type="entry name" value="WD40_repeat_dom_sf"/>
</dbReference>
<dbReference type="SUPFAM" id="SSF50978">
    <property type="entry name" value="WD40 repeat-like"/>
    <property type="match status" value="1"/>
</dbReference>
<dbReference type="Pfam" id="PF21289">
    <property type="entry name" value="EDC4_C"/>
    <property type="match status" value="1"/>
</dbReference>
<feature type="region of interest" description="Disordered" evidence="8">
    <location>
        <begin position="577"/>
        <end position="606"/>
    </location>
</feature>
<dbReference type="Gene3D" id="6.10.140.270">
    <property type="match status" value="1"/>
</dbReference>
<evidence type="ECO:0000259" key="10">
    <source>
        <dbReference type="Pfam" id="PF21289"/>
    </source>
</evidence>
<feature type="domain" description="Enhancer of mRNA-decapping protein 4 C-terminal" evidence="10">
    <location>
        <begin position="1269"/>
        <end position="1388"/>
    </location>
</feature>
<dbReference type="VEuPathDB" id="VectorBase:MDOMA2_013372"/>
<dbReference type="FunFam" id="2.130.10.10:FF:001414">
    <property type="entry name" value="Enhancer of mRNA-decapping protein 4 homolog"/>
    <property type="match status" value="1"/>
</dbReference>